<dbReference type="Pfam" id="PF13581">
    <property type="entry name" value="HATPase_c_2"/>
    <property type="match status" value="1"/>
</dbReference>
<dbReference type="SUPFAM" id="SSF55874">
    <property type="entry name" value="ATPase domain of HSP90 chaperone/DNA topoisomerase II/histidine kinase"/>
    <property type="match status" value="1"/>
</dbReference>
<organism evidence="3 4">
    <name type="scientific">Kitasatospora putterlickiae</name>
    <dbReference type="NCBI Taxonomy" id="221725"/>
    <lineage>
        <taxon>Bacteria</taxon>
        <taxon>Bacillati</taxon>
        <taxon>Actinomycetota</taxon>
        <taxon>Actinomycetes</taxon>
        <taxon>Kitasatosporales</taxon>
        <taxon>Streptomycetaceae</taxon>
        <taxon>Kitasatospora</taxon>
    </lineage>
</organism>
<keyword evidence="1" id="KW-0723">Serine/threonine-protein kinase</keyword>
<reference evidence="4" key="1">
    <citation type="journal article" date="2019" name="Int. J. Syst. Evol. Microbiol.">
        <title>The Global Catalogue of Microorganisms (GCM) 10K type strain sequencing project: providing services to taxonomists for standard genome sequencing and annotation.</title>
        <authorList>
            <consortium name="The Broad Institute Genomics Platform"/>
            <consortium name="The Broad Institute Genome Sequencing Center for Infectious Disease"/>
            <person name="Wu L."/>
            <person name="Ma J."/>
        </authorList>
    </citation>
    <scope>NUCLEOTIDE SEQUENCE [LARGE SCALE GENOMIC DNA]</scope>
    <source>
        <strain evidence="4">JCM 12393</strain>
    </source>
</reference>
<name>A0ABP4IGD2_9ACTN</name>
<dbReference type="EMBL" id="BAAAKJ010000095">
    <property type="protein sequence ID" value="GAA1390228.1"/>
    <property type="molecule type" value="Genomic_DNA"/>
</dbReference>
<keyword evidence="1" id="KW-0808">Transferase</keyword>
<dbReference type="CDD" id="cd16936">
    <property type="entry name" value="HATPase_RsbW-like"/>
    <property type="match status" value="1"/>
</dbReference>
<evidence type="ECO:0000313" key="3">
    <source>
        <dbReference type="EMBL" id="GAA1390228.1"/>
    </source>
</evidence>
<gene>
    <name evidence="3" type="ORF">GCM10009639_18670</name>
</gene>
<feature type="domain" description="Histidine kinase/HSP90-like ATPase" evidence="2">
    <location>
        <begin position="2"/>
        <end position="104"/>
    </location>
</feature>
<dbReference type="InterPro" id="IPR050267">
    <property type="entry name" value="Anti-sigma-factor_SerPK"/>
</dbReference>
<evidence type="ECO:0000313" key="4">
    <source>
        <dbReference type="Proteomes" id="UP001499863"/>
    </source>
</evidence>
<keyword evidence="4" id="KW-1185">Reference proteome</keyword>
<protein>
    <recommendedName>
        <fullName evidence="2">Histidine kinase/HSP90-like ATPase domain-containing protein</fullName>
    </recommendedName>
</protein>
<proteinExistence type="predicted"/>
<comment type="caution">
    <text evidence="3">The sequence shown here is derived from an EMBL/GenBank/DDBJ whole genome shotgun (WGS) entry which is preliminary data.</text>
</comment>
<dbReference type="PANTHER" id="PTHR35526">
    <property type="entry name" value="ANTI-SIGMA-F FACTOR RSBW-RELATED"/>
    <property type="match status" value="1"/>
</dbReference>
<keyword evidence="1" id="KW-0418">Kinase</keyword>
<dbReference type="Proteomes" id="UP001499863">
    <property type="component" value="Unassembled WGS sequence"/>
</dbReference>
<evidence type="ECO:0000256" key="1">
    <source>
        <dbReference type="ARBA" id="ARBA00022527"/>
    </source>
</evidence>
<dbReference type="Gene3D" id="3.30.565.10">
    <property type="entry name" value="Histidine kinase-like ATPase, C-terminal domain"/>
    <property type="match status" value="1"/>
</dbReference>
<evidence type="ECO:0000259" key="2">
    <source>
        <dbReference type="Pfam" id="PF13581"/>
    </source>
</evidence>
<dbReference type="InterPro" id="IPR036890">
    <property type="entry name" value="HATPase_C_sf"/>
</dbReference>
<dbReference type="PANTHER" id="PTHR35526:SF3">
    <property type="entry name" value="ANTI-SIGMA-F FACTOR RSBW"/>
    <property type="match status" value="1"/>
</dbReference>
<dbReference type="InterPro" id="IPR003594">
    <property type="entry name" value="HATPase_dom"/>
</dbReference>
<accession>A0ABP4IGD2</accession>
<sequence>MLERLLANAPGGERFIDAGQLLISELVTNAVVHGTPMGRRVQLVVSVDRRRLRIEVHDARGERGPVIRAASGEDESGRGMMIVKSLAQRWGCCSREGVGKMVWVEVEPG</sequence>